<accession>A0ABU8NXJ8</accession>
<gene>
    <name evidence="1" type="ORF">V5S96_03900</name>
</gene>
<name>A0ABU8NXJ8_9CORY</name>
<dbReference type="RefSeq" id="WP_337890021.1">
    <property type="nucleotide sequence ID" value="NZ_JBAHVI010000004.1"/>
</dbReference>
<keyword evidence="2" id="KW-1185">Reference proteome</keyword>
<organism evidence="1 2">
    <name type="scientific">Corynebacterium mastitidis</name>
    <dbReference type="NCBI Taxonomy" id="161890"/>
    <lineage>
        <taxon>Bacteria</taxon>
        <taxon>Bacillati</taxon>
        <taxon>Actinomycetota</taxon>
        <taxon>Actinomycetes</taxon>
        <taxon>Mycobacteriales</taxon>
        <taxon>Corynebacteriaceae</taxon>
        <taxon>Corynebacterium</taxon>
    </lineage>
</organism>
<sequence>MNNMTLIGIAFGLAVALATAFGGFGGFVAALIFGALGGVIGAQIEGRIDLRAFWDSLTSGRGGRG</sequence>
<proteinExistence type="predicted"/>
<evidence type="ECO:0000313" key="2">
    <source>
        <dbReference type="Proteomes" id="UP001359781"/>
    </source>
</evidence>
<dbReference type="EMBL" id="JBAHVJ010000004">
    <property type="protein sequence ID" value="MEJ4099507.1"/>
    <property type="molecule type" value="Genomic_DNA"/>
</dbReference>
<protein>
    <recommendedName>
        <fullName evidence="3">DUF2273 domain-containing protein</fullName>
    </recommendedName>
</protein>
<reference evidence="1 2" key="1">
    <citation type="submission" date="2024-02" db="EMBL/GenBank/DDBJ databases">
        <title>Whole genome sequencing and characterization of Corynebacterium isolated from the ocular surface of dry eye disease sufferers.</title>
        <authorList>
            <person name="Naqvi M."/>
        </authorList>
    </citation>
    <scope>NUCLEOTIDE SEQUENCE [LARGE SCALE GENOMIC DNA]</scope>
    <source>
        <strain evidence="1 2">PCRF</strain>
    </source>
</reference>
<evidence type="ECO:0008006" key="3">
    <source>
        <dbReference type="Google" id="ProtNLM"/>
    </source>
</evidence>
<dbReference type="Proteomes" id="UP001359781">
    <property type="component" value="Unassembled WGS sequence"/>
</dbReference>
<comment type="caution">
    <text evidence="1">The sequence shown here is derived from an EMBL/GenBank/DDBJ whole genome shotgun (WGS) entry which is preliminary data.</text>
</comment>
<evidence type="ECO:0000313" key="1">
    <source>
        <dbReference type="EMBL" id="MEJ4099507.1"/>
    </source>
</evidence>